<evidence type="ECO:0000313" key="3">
    <source>
        <dbReference type="Proteomes" id="UP001369086"/>
    </source>
</evidence>
<dbReference type="Proteomes" id="UP001369086">
    <property type="component" value="Unassembled WGS sequence"/>
</dbReference>
<proteinExistence type="predicted"/>
<evidence type="ECO:0000313" key="2">
    <source>
        <dbReference type="EMBL" id="KAK6478403.1"/>
    </source>
</evidence>
<accession>A0ABR0Z0N6</accession>
<keyword evidence="1" id="KW-0732">Signal</keyword>
<keyword evidence="3" id="KW-1185">Reference proteome</keyword>
<feature type="signal peptide" evidence="1">
    <location>
        <begin position="1"/>
        <end position="30"/>
    </location>
</feature>
<sequence length="84" mass="9134">MAAVELSCVFSVRVMLVLVAGSLLLQRAACAPALSEDCLEVEGCSEDVQAALWESFSQQNTEGSTNPFTILEDEPDLLPLNYRK</sequence>
<reference evidence="2 3" key="1">
    <citation type="submission" date="2021-05" db="EMBL/GenBank/DDBJ databases">
        <authorList>
            <person name="Zahm M."/>
            <person name="Klopp C."/>
            <person name="Cabau C."/>
            <person name="Kuhl H."/>
            <person name="Suciu R."/>
            <person name="Ciorpac M."/>
            <person name="Holostenco D."/>
            <person name="Gessner J."/>
            <person name="Wuertz S."/>
            <person name="Hohne C."/>
            <person name="Stock M."/>
            <person name="Gislard M."/>
            <person name="Lluch J."/>
            <person name="Milhes M."/>
            <person name="Lampietro C."/>
            <person name="Lopez Roques C."/>
            <person name="Donnadieu C."/>
            <person name="Du K."/>
            <person name="Schartl M."/>
            <person name="Guiguen Y."/>
        </authorList>
    </citation>
    <scope>NUCLEOTIDE SEQUENCE [LARGE SCALE GENOMIC DNA]</scope>
    <source>
        <strain evidence="2">Hh-F2</strain>
        <tissue evidence="2">Blood</tissue>
    </source>
</reference>
<comment type="caution">
    <text evidence="2">The sequence shown here is derived from an EMBL/GenBank/DDBJ whole genome shotgun (WGS) entry which is preliminary data.</text>
</comment>
<feature type="chain" id="PRO_5046931537" evidence="1">
    <location>
        <begin position="31"/>
        <end position="84"/>
    </location>
</feature>
<organism evidence="2 3">
    <name type="scientific">Huso huso</name>
    <name type="common">Beluga</name>
    <name type="synonym">Acipenser huso</name>
    <dbReference type="NCBI Taxonomy" id="61971"/>
    <lineage>
        <taxon>Eukaryota</taxon>
        <taxon>Metazoa</taxon>
        <taxon>Chordata</taxon>
        <taxon>Craniata</taxon>
        <taxon>Vertebrata</taxon>
        <taxon>Euteleostomi</taxon>
        <taxon>Actinopterygii</taxon>
        <taxon>Chondrostei</taxon>
        <taxon>Acipenseriformes</taxon>
        <taxon>Acipenseridae</taxon>
        <taxon>Huso</taxon>
    </lineage>
</organism>
<name>A0ABR0Z0N6_HUSHU</name>
<gene>
    <name evidence="2" type="ORF">HHUSO_G20710</name>
</gene>
<dbReference type="EMBL" id="JAHFZB010000019">
    <property type="protein sequence ID" value="KAK6478403.1"/>
    <property type="molecule type" value="Genomic_DNA"/>
</dbReference>
<evidence type="ECO:0000256" key="1">
    <source>
        <dbReference type="SAM" id="SignalP"/>
    </source>
</evidence>
<protein>
    <submittedName>
        <fullName evidence="2">Uncharacterized protein</fullName>
    </submittedName>
</protein>